<protein>
    <recommendedName>
        <fullName evidence="2 9">Lysophospholipase</fullName>
        <ecNumber evidence="2 9">3.1.1.5</ecNumber>
    </recommendedName>
</protein>
<keyword evidence="6 8" id="KW-0443">Lipid metabolism</keyword>
<dbReference type="InterPro" id="IPR002642">
    <property type="entry name" value="LysoPLipase_cat_dom"/>
</dbReference>
<dbReference type="Proteomes" id="UP001590951">
    <property type="component" value="Unassembled WGS sequence"/>
</dbReference>
<evidence type="ECO:0000256" key="5">
    <source>
        <dbReference type="ARBA" id="ARBA00022963"/>
    </source>
</evidence>
<feature type="chain" id="PRO_5044966553" description="Lysophospholipase" evidence="9">
    <location>
        <begin position="19"/>
        <end position="536"/>
    </location>
</feature>
<evidence type="ECO:0000313" key="11">
    <source>
        <dbReference type="EMBL" id="KAL2051861.1"/>
    </source>
</evidence>
<evidence type="ECO:0000259" key="10">
    <source>
        <dbReference type="PROSITE" id="PS51210"/>
    </source>
</evidence>
<evidence type="ECO:0000256" key="7">
    <source>
        <dbReference type="ARBA" id="ARBA00023180"/>
    </source>
</evidence>
<keyword evidence="4 8" id="KW-0378">Hydrolase</keyword>
<dbReference type="SMART" id="SM00022">
    <property type="entry name" value="PLAc"/>
    <property type="match status" value="1"/>
</dbReference>
<sequence>MYALFSLLLVCGAYHVSAAAVPPVSGYAPRPATCPTTPLIRTATGISSSESAYIAARKPIASVALGKWLQKVNENFTTANLPNVALTTSGGGLRSLLIGAGVVQAFDGRDSNFGTSGLYQGLTYQAGLSGGGWFLSSLAGNNYPTISSLEKNLWTSAFAESLVDPAGAAAPAAYAQITADILAKQAAGYTPTIVDPYGRLLSYQLLYGLDGGVADELSSITGLSNFTSHNVPFPIITALNIETATGECTPPNNSVIYEFSPYEFGSFDSGVNAFTQTKYLGSLLSNGKPIKGCETNYDNLGFILGTSSDVFNGLCTTFPPIASTPGLVANLSALINETHALTTMDEYAIYPNPFYNYVHSSLVSGQKNLTLVDGGESLQNNPLFPLLQPSRSVNVILVNDNSADTSANFPDGSELYQTYMQAQKAGLTKMPVIPPSSTFISKGYNIRPTFFGCNDASKITIIYLPNHNYTFPSGESTEKLEYTPAETSGMITNGQQVGTYGMNSTFPICFACAIVKKTGDKLPAACASCFSTFCYN</sequence>
<reference evidence="11 12" key="1">
    <citation type="submission" date="2024-09" db="EMBL/GenBank/DDBJ databases">
        <title>Rethinking Asexuality: The Enigmatic Case of Functional Sexual Genes in Lepraria (Stereocaulaceae).</title>
        <authorList>
            <person name="Doellman M."/>
            <person name="Sun Y."/>
            <person name="Barcenas-Pena A."/>
            <person name="Lumbsch H.T."/>
            <person name="Grewe F."/>
        </authorList>
    </citation>
    <scope>NUCLEOTIDE SEQUENCE [LARGE SCALE GENOMIC DNA]</scope>
    <source>
        <strain evidence="11 12">Grewe 0041</strain>
    </source>
</reference>
<accession>A0ABR4B4B6</accession>
<evidence type="ECO:0000256" key="9">
    <source>
        <dbReference type="RuleBase" id="RU362103"/>
    </source>
</evidence>
<name>A0ABR4B4B6_9LECA</name>
<keyword evidence="5 8" id="KW-0442">Lipid degradation</keyword>
<evidence type="ECO:0000256" key="1">
    <source>
        <dbReference type="ARBA" id="ARBA00008780"/>
    </source>
</evidence>
<proteinExistence type="inferred from homology"/>
<evidence type="ECO:0000256" key="2">
    <source>
        <dbReference type="ARBA" id="ARBA00013274"/>
    </source>
</evidence>
<dbReference type="InterPro" id="IPR016035">
    <property type="entry name" value="Acyl_Trfase/lysoPLipase"/>
</dbReference>
<dbReference type="PROSITE" id="PS51210">
    <property type="entry name" value="PLA2C"/>
    <property type="match status" value="1"/>
</dbReference>
<gene>
    <name evidence="11" type="ORF">ABVK25_007776</name>
</gene>
<dbReference type="Gene3D" id="3.40.1090.10">
    <property type="entry name" value="Cytosolic phospholipase A2 catalytic domain"/>
    <property type="match status" value="1"/>
</dbReference>
<dbReference type="EMBL" id="JBHFEH010000031">
    <property type="protein sequence ID" value="KAL2051861.1"/>
    <property type="molecule type" value="Genomic_DNA"/>
</dbReference>
<organism evidence="11 12">
    <name type="scientific">Lepraria finkii</name>
    <dbReference type="NCBI Taxonomy" id="1340010"/>
    <lineage>
        <taxon>Eukaryota</taxon>
        <taxon>Fungi</taxon>
        <taxon>Dikarya</taxon>
        <taxon>Ascomycota</taxon>
        <taxon>Pezizomycotina</taxon>
        <taxon>Lecanoromycetes</taxon>
        <taxon>OSLEUM clade</taxon>
        <taxon>Lecanoromycetidae</taxon>
        <taxon>Lecanorales</taxon>
        <taxon>Lecanorineae</taxon>
        <taxon>Stereocaulaceae</taxon>
        <taxon>Lepraria</taxon>
    </lineage>
</organism>
<keyword evidence="12" id="KW-1185">Reference proteome</keyword>
<dbReference type="SUPFAM" id="SSF52151">
    <property type="entry name" value="FabD/lysophospholipase-like"/>
    <property type="match status" value="1"/>
</dbReference>
<evidence type="ECO:0000256" key="8">
    <source>
        <dbReference type="PROSITE-ProRule" id="PRU00555"/>
    </source>
</evidence>
<feature type="domain" description="PLA2c" evidence="10">
    <location>
        <begin position="33"/>
        <end position="536"/>
    </location>
</feature>
<dbReference type="Pfam" id="PF01735">
    <property type="entry name" value="PLA2_B"/>
    <property type="match status" value="1"/>
</dbReference>
<keyword evidence="7" id="KW-0325">Glycoprotein</keyword>
<dbReference type="EC" id="3.1.1.5" evidence="2 9"/>
<comment type="similarity">
    <text evidence="1 9">Belongs to the lysophospholipase family.</text>
</comment>
<feature type="signal peptide" evidence="9">
    <location>
        <begin position="1"/>
        <end position="18"/>
    </location>
</feature>
<dbReference type="PANTHER" id="PTHR10728">
    <property type="entry name" value="CYTOSOLIC PHOSPHOLIPASE A2"/>
    <property type="match status" value="1"/>
</dbReference>
<evidence type="ECO:0000313" key="12">
    <source>
        <dbReference type="Proteomes" id="UP001590951"/>
    </source>
</evidence>
<dbReference type="PANTHER" id="PTHR10728:SF33">
    <property type="entry name" value="LYSOPHOSPHOLIPASE 1-RELATED"/>
    <property type="match status" value="1"/>
</dbReference>
<evidence type="ECO:0000256" key="3">
    <source>
        <dbReference type="ARBA" id="ARBA00022729"/>
    </source>
</evidence>
<evidence type="ECO:0000256" key="6">
    <source>
        <dbReference type="ARBA" id="ARBA00023098"/>
    </source>
</evidence>
<keyword evidence="3 9" id="KW-0732">Signal</keyword>
<comment type="caution">
    <text evidence="11">The sequence shown here is derived from an EMBL/GenBank/DDBJ whole genome shotgun (WGS) entry which is preliminary data.</text>
</comment>
<evidence type="ECO:0000256" key="4">
    <source>
        <dbReference type="ARBA" id="ARBA00022801"/>
    </source>
</evidence>
<comment type="catalytic activity">
    <reaction evidence="9">
        <text>a 1-acyl-sn-glycero-3-phosphocholine + H2O = sn-glycerol 3-phosphocholine + a fatty acid + H(+)</text>
        <dbReference type="Rhea" id="RHEA:15177"/>
        <dbReference type="ChEBI" id="CHEBI:15377"/>
        <dbReference type="ChEBI" id="CHEBI:15378"/>
        <dbReference type="ChEBI" id="CHEBI:16870"/>
        <dbReference type="ChEBI" id="CHEBI:28868"/>
        <dbReference type="ChEBI" id="CHEBI:58168"/>
        <dbReference type="EC" id="3.1.1.5"/>
    </reaction>
</comment>